<dbReference type="Proteomes" id="UP001069047">
    <property type="component" value="Unassembled WGS sequence"/>
</dbReference>
<dbReference type="Pfam" id="PF17676">
    <property type="entry name" value="Peptidase_S66C"/>
    <property type="match status" value="1"/>
</dbReference>
<dbReference type="SUPFAM" id="SSF141986">
    <property type="entry name" value="LD-carboxypeptidase A C-terminal domain-like"/>
    <property type="match status" value="1"/>
</dbReference>
<organism evidence="8 9">
    <name type="scientific">Aerococcus mictus</name>
    <dbReference type="NCBI Taxonomy" id="2976810"/>
    <lineage>
        <taxon>Bacteria</taxon>
        <taxon>Bacillati</taxon>
        <taxon>Bacillota</taxon>
        <taxon>Bacilli</taxon>
        <taxon>Lactobacillales</taxon>
        <taxon>Aerococcaceae</taxon>
        <taxon>Aerococcus</taxon>
    </lineage>
</organism>
<comment type="caution">
    <text evidence="8">The sequence shown here is derived from an EMBL/GenBank/DDBJ whole genome shotgun (WGS) entry which is preliminary data.</text>
</comment>
<dbReference type="PIRSF" id="PIRSF028757">
    <property type="entry name" value="LD-carboxypeptidase"/>
    <property type="match status" value="1"/>
</dbReference>
<dbReference type="Pfam" id="PF02016">
    <property type="entry name" value="Peptidase_S66"/>
    <property type="match status" value="1"/>
</dbReference>
<proteinExistence type="inferred from homology"/>
<dbReference type="InterPro" id="IPR040921">
    <property type="entry name" value="Peptidase_S66C"/>
</dbReference>
<dbReference type="GO" id="GO:0006508">
    <property type="term" value="P:proteolysis"/>
    <property type="evidence" value="ECO:0007669"/>
    <property type="project" value="UniProtKB-KW"/>
</dbReference>
<dbReference type="GO" id="GO:0008236">
    <property type="term" value="F:serine-type peptidase activity"/>
    <property type="evidence" value="ECO:0007669"/>
    <property type="project" value="UniProtKB-KW"/>
</dbReference>
<keyword evidence="5" id="KW-0720">Serine protease</keyword>
<dbReference type="InterPro" id="IPR040449">
    <property type="entry name" value="Peptidase_S66_N"/>
</dbReference>
<evidence type="ECO:0000256" key="2">
    <source>
        <dbReference type="ARBA" id="ARBA00022645"/>
    </source>
</evidence>
<name>A0A1E9PCL9_9LACT</name>
<evidence type="ECO:0000256" key="3">
    <source>
        <dbReference type="ARBA" id="ARBA00022670"/>
    </source>
</evidence>
<accession>A0A1E9PCL9</accession>
<evidence type="ECO:0000313" key="8">
    <source>
        <dbReference type="EMBL" id="MCY3087350.1"/>
    </source>
</evidence>
<dbReference type="EMBL" id="JAOTMY010000002">
    <property type="protein sequence ID" value="MCY3087350.1"/>
    <property type="molecule type" value="Genomic_DNA"/>
</dbReference>
<gene>
    <name evidence="8" type="ORF">ODY61_04350</name>
</gene>
<dbReference type="GO" id="GO:0004180">
    <property type="term" value="F:carboxypeptidase activity"/>
    <property type="evidence" value="ECO:0007669"/>
    <property type="project" value="UniProtKB-KW"/>
</dbReference>
<evidence type="ECO:0000313" key="9">
    <source>
        <dbReference type="Proteomes" id="UP001069047"/>
    </source>
</evidence>
<dbReference type="RefSeq" id="WP_070560174.1">
    <property type="nucleotide sequence ID" value="NZ_CAJHLG010000002.1"/>
</dbReference>
<dbReference type="InterPro" id="IPR003507">
    <property type="entry name" value="S66_fam"/>
</dbReference>
<feature type="domain" description="LD-carboxypeptidase C-terminal" evidence="7">
    <location>
        <begin position="171"/>
        <end position="284"/>
    </location>
</feature>
<feature type="domain" description="LD-carboxypeptidase N-terminal" evidence="6">
    <location>
        <begin position="4"/>
        <end position="121"/>
    </location>
</feature>
<keyword evidence="2" id="KW-0121">Carboxypeptidase</keyword>
<evidence type="ECO:0000256" key="1">
    <source>
        <dbReference type="ARBA" id="ARBA00010233"/>
    </source>
</evidence>
<dbReference type="SUPFAM" id="SSF52317">
    <property type="entry name" value="Class I glutamine amidotransferase-like"/>
    <property type="match status" value="1"/>
</dbReference>
<dbReference type="Gene3D" id="3.40.50.10740">
    <property type="entry name" value="Class I glutamine amidotransferase-like"/>
    <property type="match status" value="1"/>
</dbReference>
<dbReference type="InterPro" id="IPR027461">
    <property type="entry name" value="Carboxypeptidase_A_C_sf"/>
</dbReference>
<evidence type="ECO:0000256" key="4">
    <source>
        <dbReference type="ARBA" id="ARBA00022801"/>
    </source>
</evidence>
<reference evidence="8" key="1">
    <citation type="submission" date="2022-09" db="EMBL/GenBank/DDBJ databases">
        <title>Aerococcus urinae taxonomy study.</title>
        <authorList>
            <person name="Christensen J."/>
            <person name="Senneby E."/>
        </authorList>
    </citation>
    <scope>NUCLEOTIDE SEQUENCE</scope>
    <source>
        <strain evidence="8">LUND-41-B12</strain>
    </source>
</reference>
<keyword evidence="3" id="KW-0645">Protease</keyword>
<evidence type="ECO:0000259" key="7">
    <source>
        <dbReference type="Pfam" id="PF17676"/>
    </source>
</evidence>
<keyword evidence="4" id="KW-0378">Hydrolase</keyword>
<dbReference type="AlphaFoldDB" id="A0A1E9PCL9"/>
<dbReference type="InterPro" id="IPR027478">
    <property type="entry name" value="LdcA_N"/>
</dbReference>
<comment type="similarity">
    <text evidence="1">Belongs to the peptidase S66 family.</text>
</comment>
<dbReference type="GeneID" id="89334196"/>
<dbReference type="PANTHER" id="PTHR30237:SF2">
    <property type="entry name" value="MUREIN TETRAPEPTIDE CARBOXYPEPTIDASE"/>
    <property type="match status" value="1"/>
</dbReference>
<dbReference type="PANTHER" id="PTHR30237">
    <property type="entry name" value="MURAMOYLTETRAPEPTIDE CARBOXYPEPTIDASE"/>
    <property type="match status" value="1"/>
</dbReference>
<evidence type="ECO:0000259" key="6">
    <source>
        <dbReference type="Pfam" id="PF02016"/>
    </source>
</evidence>
<evidence type="ECO:0000256" key="5">
    <source>
        <dbReference type="ARBA" id="ARBA00022825"/>
    </source>
</evidence>
<accession>A0A9Q4DE48</accession>
<sequence length="289" mass="32311">MQEIALVALSNGLSHNQKDSLVDLIRLLENLSIKVHYQADALFSDSKIGAVNAKRRAEIVNQYFKNPAIDYIFDLSGGDIANETICYLDYKAIKNSSCKLFGYSDLTTVINAIYSQTGKSSVLFQVRHLVDKSSNMQFEAFTSLLKDTEAKKLVNKYIQENSEFIQGSSLRGLVLGGNIRCFLKLAGTSYWPNLKEKILFLESFSGLEGRIRTYLAQLQQLAVFEEISGLILGSFTEFDSKIGRDYLIDIVKEYTNPELPLVSTEAIGHQKDSLPLIIGQELSLNAQLD</sequence>
<dbReference type="Gene3D" id="3.50.30.60">
    <property type="entry name" value="LD-carboxypeptidase A C-terminal domain-like"/>
    <property type="match status" value="1"/>
</dbReference>
<protein>
    <submittedName>
        <fullName evidence="8">LD-carboxypeptidase</fullName>
    </submittedName>
</protein>
<dbReference type="InterPro" id="IPR029062">
    <property type="entry name" value="Class_I_gatase-like"/>
</dbReference>